<comment type="caution">
    <text evidence="3">The sequence shown here is derived from an EMBL/GenBank/DDBJ whole genome shotgun (WGS) entry which is preliminary data.</text>
</comment>
<keyword evidence="2" id="KW-1133">Transmembrane helix</keyword>
<feature type="region of interest" description="Disordered" evidence="1">
    <location>
        <begin position="132"/>
        <end position="153"/>
    </location>
</feature>
<reference evidence="3 4" key="1">
    <citation type="submission" date="2024-01" db="EMBL/GenBank/DDBJ databases">
        <title>Mesobacterium rodlantinim sp. nov., isolated from shallow sea hydrothermal systems off Kueishantao Island.</title>
        <authorList>
            <person name="Su Z."/>
            <person name="Tang K."/>
        </authorList>
    </citation>
    <scope>NUCLEOTIDE SEQUENCE [LARGE SCALE GENOMIC DNA]</scope>
    <source>
        <strain evidence="3 4">TK19101</strain>
    </source>
</reference>
<sequence>MSDRMDIRESDAGIVRVFHLDLPPEAIERFTVQAGTGEWPLLYGLGAKKLSASFIDVVRIRDLEDMPLTSYLHQAHGIPEDQLRDNAGQLNRLRGHVLILPSQAFAHTAQSLTIRTPLRWVGTFQEIRPTRAKAPLRSKSARGSIGGGRASARSGPGLPIVKLALAAMATVVILGIAAVYLAGG</sequence>
<dbReference type="RefSeq" id="WP_326298733.1">
    <property type="nucleotide sequence ID" value="NZ_JAYLLH010000027.1"/>
</dbReference>
<protein>
    <submittedName>
        <fullName evidence="3">Aspartate carbamoyltransferase catalytic subunit</fullName>
    </submittedName>
</protein>
<keyword evidence="2" id="KW-0812">Transmembrane</keyword>
<organism evidence="3 4">
    <name type="scientific">Mesobacterium hydrothermale</name>
    <dbReference type="NCBI Taxonomy" id="3111907"/>
    <lineage>
        <taxon>Bacteria</taxon>
        <taxon>Pseudomonadati</taxon>
        <taxon>Pseudomonadota</taxon>
        <taxon>Alphaproteobacteria</taxon>
        <taxon>Rhodobacterales</taxon>
        <taxon>Roseobacteraceae</taxon>
        <taxon>Mesobacterium</taxon>
    </lineage>
</organism>
<gene>
    <name evidence="3" type="ORF">VK792_15690</name>
</gene>
<evidence type="ECO:0000313" key="4">
    <source>
        <dbReference type="Proteomes" id="UP001348149"/>
    </source>
</evidence>
<evidence type="ECO:0000256" key="1">
    <source>
        <dbReference type="SAM" id="MobiDB-lite"/>
    </source>
</evidence>
<dbReference type="Proteomes" id="UP001348149">
    <property type="component" value="Unassembled WGS sequence"/>
</dbReference>
<dbReference type="EMBL" id="JAYLLH010000027">
    <property type="protein sequence ID" value="MEC3862734.1"/>
    <property type="molecule type" value="Genomic_DNA"/>
</dbReference>
<proteinExistence type="predicted"/>
<feature type="transmembrane region" description="Helical" evidence="2">
    <location>
        <begin position="163"/>
        <end position="183"/>
    </location>
</feature>
<accession>A0ABU6HLG7</accession>
<name>A0ABU6HLG7_9RHOB</name>
<evidence type="ECO:0000256" key="2">
    <source>
        <dbReference type="SAM" id="Phobius"/>
    </source>
</evidence>
<evidence type="ECO:0000313" key="3">
    <source>
        <dbReference type="EMBL" id="MEC3862734.1"/>
    </source>
</evidence>
<keyword evidence="2" id="KW-0472">Membrane</keyword>
<keyword evidence="4" id="KW-1185">Reference proteome</keyword>